<dbReference type="Gene3D" id="3.40.228.10">
    <property type="entry name" value="Dimethylsulfoxide Reductase, domain 2"/>
    <property type="match status" value="1"/>
</dbReference>
<evidence type="ECO:0000313" key="10">
    <source>
        <dbReference type="EMBL" id="PRZ44108.1"/>
    </source>
</evidence>
<evidence type="ECO:0000256" key="6">
    <source>
        <dbReference type="ARBA" id="ARBA00023002"/>
    </source>
</evidence>
<evidence type="ECO:0000256" key="4">
    <source>
        <dbReference type="ARBA" id="ARBA00022723"/>
    </source>
</evidence>
<dbReference type="GO" id="GO:0030151">
    <property type="term" value="F:molybdenum ion binding"/>
    <property type="evidence" value="ECO:0007669"/>
    <property type="project" value="TreeGrafter"/>
</dbReference>
<dbReference type="GO" id="GO:0009055">
    <property type="term" value="F:electron transfer activity"/>
    <property type="evidence" value="ECO:0007669"/>
    <property type="project" value="TreeGrafter"/>
</dbReference>
<comment type="similarity">
    <text evidence="2">Belongs to the prokaryotic molybdopterin-containing oxidoreductase family.</text>
</comment>
<keyword evidence="11" id="KW-1185">Reference proteome</keyword>
<dbReference type="SUPFAM" id="SSF50692">
    <property type="entry name" value="ADC-like"/>
    <property type="match status" value="1"/>
</dbReference>
<evidence type="ECO:0000256" key="1">
    <source>
        <dbReference type="ARBA" id="ARBA00001942"/>
    </source>
</evidence>
<gene>
    <name evidence="10" type="ORF">CLV47_101233</name>
</gene>
<evidence type="ECO:0000259" key="7">
    <source>
        <dbReference type="Pfam" id="PF00384"/>
    </source>
</evidence>
<dbReference type="GO" id="GO:0009061">
    <property type="term" value="P:anaerobic respiration"/>
    <property type="evidence" value="ECO:0007669"/>
    <property type="project" value="TreeGrafter"/>
</dbReference>
<evidence type="ECO:0000256" key="3">
    <source>
        <dbReference type="ARBA" id="ARBA00022505"/>
    </source>
</evidence>
<dbReference type="InterPro" id="IPR006657">
    <property type="entry name" value="MoPterin_dinucl-bd_dom"/>
</dbReference>
<dbReference type="EMBL" id="PVUE01000001">
    <property type="protein sequence ID" value="PRZ44108.1"/>
    <property type="molecule type" value="Genomic_DNA"/>
</dbReference>
<keyword evidence="4" id="KW-0479">Metal-binding</keyword>
<dbReference type="Gene3D" id="2.40.40.20">
    <property type="match status" value="1"/>
</dbReference>
<accession>A0A2T1A705</accession>
<dbReference type="Pfam" id="PF01568">
    <property type="entry name" value="Molydop_binding"/>
    <property type="match status" value="1"/>
</dbReference>
<dbReference type="GO" id="GO:0043546">
    <property type="term" value="F:molybdopterin cofactor binding"/>
    <property type="evidence" value="ECO:0007669"/>
    <property type="project" value="InterPro"/>
</dbReference>
<dbReference type="Gene3D" id="3.40.50.740">
    <property type="match status" value="1"/>
</dbReference>
<dbReference type="Pfam" id="PF00384">
    <property type="entry name" value="Molybdopterin"/>
    <property type="match status" value="1"/>
</dbReference>
<dbReference type="PANTHER" id="PTHR43742">
    <property type="entry name" value="TRIMETHYLAMINE-N-OXIDE REDUCTASE"/>
    <property type="match status" value="1"/>
</dbReference>
<comment type="caution">
    <text evidence="10">The sequence shown here is derived from an EMBL/GenBank/DDBJ whole genome shotgun (WGS) entry which is preliminary data.</text>
</comment>
<keyword evidence="3" id="KW-0500">Molybdenum</keyword>
<dbReference type="AlphaFoldDB" id="A0A2T1A705"/>
<dbReference type="GO" id="GO:0030288">
    <property type="term" value="C:outer membrane-bounded periplasmic space"/>
    <property type="evidence" value="ECO:0007669"/>
    <property type="project" value="TreeGrafter"/>
</dbReference>
<feature type="domain" description="Molybdopterin oxidoreductase" evidence="7">
    <location>
        <begin position="51"/>
        <end position="500"/>
    </location>
</feature>
<protein>
    <submittedName>
        <fullName evidence="10">Biotin/methionine sulfoxide reductase</fullName>
    </submittedName>
</protein>
<evidence type="ECO:0000256" key="5">
    <source>
        <dbReference type="ARBA" id="ARBA00022764"/>
    </source>
</evidence>
<evidence type="ECO:0000256" key="2">
    <source>
        <dbReference type="ARBA" id="ARBA00010312"/>
    </source>
</evidence>
<dbReference type="SUPFAM" id="SSF53706">
    <property type="entry name" value="Formate dehydrogenase/DMSO reductase, domains 1-3"/>
    <property type="match status" value="1"/>
</dbReference>
<dbReference type="Proteomes" id="UP000237752">
    <property type="component" value="Unassembled WGS sequence"/>
</dbReference>
<proteinExistence type="inferred from homology"/>
<dbReference type="InterPro" id="IPR041460">
    <property type="entry name" value="Molybdopterin_N"/>
</dbReference>
<comment type="cofactor">
    <cofactor evidence="1">
        <name>Mo-bis(molybdopterin guanine dinucleotide)</name>
        <dbReference type="ChEBI" id="CHEBI:60539"/>
    </cofactor>
</comment>
<reference evidence="10 11" key="1">
    <citation type="submission" date="2018-03" db="EMBL/GenBank/DDBJ databases">
        <title>Genomic Encyclopedia of Archaeal and Bacterial Type Strains, Phase II (KMG-II): from individual species to whole genera.</title>
        <authorList>
            <person name="Goeker M."/>
        </authorList>
    </citation>
    <scope>NUCLEOTIDE SEQUENCE [LARGE SCALE GENOMIC DNA]</scope>
    <source>
        <strain evidence="10 11">DSM 100065</strain>
    </source>
</reference>
<evidence type="ECO:0000259" key="8">
    <source>
        <dbReference type="Pfam" id="PF01568"/>
    </source>
</evidence>
<dbReference type="RefSeq" id="WP_177557454.1">
    <property type="nucleotide sequence ID" value="NZ_PVUE01000001.1"/>
</dbReference>
<dbReference type="InterPro" id="IPR006655">
    <property type="entry name" value="Mopterin_OxRdtase_prok_CS"/>
</dbReference>
<evidence type="ECO:0000259" key="9">
    <source>
        <dbReference type="Pfam" id="PF18364"/>
    </source>
</evidence>
<dbReference type="InterPro" id="IPR006656">
    <property type="entry name" value="Mopterin_OxRdtase"/>
</dbReference>
<dbReference type="PROSITE" id="PS00932">
    <property type="entry name" value="MOLYBDOPTERIN_PROK_3"/>
    <property type="match status" value="1"/>
</dbReference>
<sequence length="757" mass="83747">MGKSGLHISHWGTFAANTEGGRITSVTPYAGDPDPHRIIENVVDAQQHPARIDRPYVRRGWLEDGPGRTDKRGRDEFVPLEWNEALDLLAGELSRVYRNFGAEAVYGGSYGWSSAGRFHHAQSQLKRFLAAAGGYTQSVNNYSFGASGPFLPHVIATESQWETEATTWKSISENAELVIAIGGLPRKNSAIANGGAISHDLLPWLHACRDNGIELVNVSPLRDDVSAELGATWMSIRPATDGALLQAIAHTLIEEGLYNKEFVANYCVGYDLFAESVHDKTPEWAAEICGIEAGAIRDLARLMAEKRTFLTMSWSMQRQQYGEQTMWLGVCVAALIGDIGLPGGGFGHGYASTNRVGHSEMLFGLPTFSKGHNPVRTYIPVSRIADMLLQPGETYTYDGKTLTYPDIKVVYWAGGNPFHHSPDLKKLREAFGRPDTVVVHDSMWTSTARHADFVMPATLSVERDDLGAAITEDALIPMHKIVEPFAQAHDDYDILRGLASRLGCDDEFSSGRTSIEWLEEMYTKWEGKYAARGHQLPSWQEFWDKNEPLDVPKRDKDRIMHTEFRADPQAHPLRTPSSKIHLQSDEIESFGYDDCPGTPTWFAPTEWAVRDDFPLTMIANQPKTRLHSQLDVGGYSAESKIKGREPMRMHPADAAERGIADGDVVKVRSVRGSLLAGVAFSDDLMRGVVQLSTGAWYDPDEDGNCIHGNPNVLATDIPVSKFSRSNVGQHVQVEVEKFDGELPPITVWGPPKIAIRS</sequence>
<keyword evidence="5" id="KW-0574">Periplasm</keyword>
<dbReference type="InterPro" id="IPR009010">
    <property type="entry name" value="Asp_de-COase-like_dom_sf"/>
</dbReference>
<evidence type="ECO:0000313" key="11">
    <source>
        <dbReference type="Proteomes" id="UP000237752"/>
    </source>
</evidence>
<dbReference type="InterPro" id="IPR050612">
    <property type="entry name" value="Prok_Mopterin_Oxidored"/>
</dbReference>
<dbReference type="GO" id="GO:0016491">
    <property type="term" value="F:oxidoreductase activity"/>
    <property type="evidence" value="ECO:0007669"/>
    <property type="project" value="UniProtKB-KW"/>
</dbReference>
<name>A0A2T1A705_9ACTN</name>
<dbReference type="Gene3D" id="3.90.55.10">
    <property type="entry name" value="Dimethylsulfoxide Reductase, domain 3"/>
    <property type="match status" value="1"/>
</dbReference>
<dbReference type="CDD" id="cd02793">
    <property type="entry name" value="MopB_CT_DMSOR-BSOR-TMAOR"/>
    <property type="match status" value="1"/>
</dbReference>
<feature type="domain" description="Molybdopterin oxidoreductase N-terminal" evidence="9">
    <location>
        <begin position="7"/>
        <end position="45"/>
    </location>
</feature>
<organism evidence="10 11">
    <name type="scientific">Antricoccus suffuscus</name>
    <dbReference type="NCBI Taxonomy" id="1629062"/>
    <lineage>
        <taxon>Bacteria</taxon>
        <taxon>Bacillati</taxon>
        <taxon>Actinomycetota</taxon>
        <taxon>Actinomycetes</taxon>
        <taxon>Geodermatophilales</taxon>
        <taxon>Antricoccaceae</taxon>
        <taxon>Antricoccus</taxon>
    </lineage>
</organism>
<dbReference type="PANTHER" id="PTHR43742:SF10">
    <property type="entry name" value="TRIMETHYLAMINE-N-OXIDE REDUCTASE 2"/>
    <property type="match status" value="1"/>
</dbReference>
<keyword evidence="6" id="KW-0560">Oxidoreductase</keyword>
<feature type="domain" description="Molybdopterin dinucleotide-binding" evidence="8">
    <location>
        <begin position="615"/>
        <end position="725"/>
    </location>
</feature>
<dbReference type="Pfam" id="PF18364">
    <property type="entry name" value="Molybdopterin_N"/>
    <property type="match status" value="1"/>
</dbReference>
<dbReference type="InterPro" id="IPR041954">
    <property type="entry name" value="CT_DMSOR/BSOR/TMAOR"/>
</dbReference>